<evidence type="ECO:0000256" key="3">
    <source>
        <dbReference type="ARBA" id="ARBA00012920"/>
    </source>
</evidence>
<evidence type="ECO:0000256" key="6">
    <source>
        <dbReference type="SAM" id="SignalP"/>
    </source>
</evidence>
<comment type="similarity">
    <text evidence="2">Belongs to the transglycosylase family. Rpf subfamily.</text>
</comment>
<dbReference type="InterPro" id="IPR023346">
    <property type="entry name" value="Lysozyme-like_dom_sf"/>
</dbReference>
<proteinExistence type="inferred from homology"/>
<name>A0A1G8RDW9_9PSEU</name>
<dbReference type="CDD" id="cd00118">
    <property type="entry name" value="LysM"/>
    <property type="match status" value="1"/>
</dbReference>
<evidence type="ECO:0000313" key="8">
    <source>
        <dbReference type="EMBL" id="SDJ15254.1"/>
    </source>
</evidence>
<evidence type="ECO:0000259" key="7">
    <source>
        <dbReference type="PROSITE" id="PS51782"/>
    </source>
</evidence>
<evidence type="ECO:0000313" key="9">
    <source>
        <dbReference type="Proteomes" id="UP000199682"/>
    </source>
</evidence>
<keyword evidence="4" id="KW-0378">Hydrolase</keyword>
<dbReference type="CDD" id="cd13925">
    <property type="entry name" value="RPF"/>
    <property type="match status" value="1"/>
</dbReference>
<sequence length="198" mass="20826">MRHLRGNFTSRAVLIAFSATALVTTGGTVASASAPVDWDRIAKCESGNNWSTNTGNGYYGGLQFSQSTWQANGGSGHAHQASREEQIRVAENVLRTQGLGAWPVCGRRATGGEQPVRKGQVPAGRKAASRVVPARVVPLAAPSTSNPDGDYTIKSGDTLSGIAAELRVDGGWQALVAKNARYLTNPDLIRPGDKIATK</sequence>
<dbReference type="Gene3D" id="1.10.530.10">
    <property type="match status" value="1"/>
</dbReference>
<evidence type="ECO:0000256" key="1">
    <source>
        <dbReference type="ARBA" id="ARBA00010518"/>
    </source>
</evidence>
<dbReference type="Gene3D" id="3.10.350.10">
    <property type="entry name" value="LysM domain"/>
    <property type="match status" value="1"/>
</dbReference>
<dbReference type="GO" id="GO:0006520">
    <property type="term" value="P:amino acid metabolic process"/>
    <property type="evidence" value="ECO:0007669"/>
    <property type="project" value="InterPro"/>
</dbReference>
<dbReference type="InterPro" id="IPR020827">
    <property type="entry name" value="Asparaginase/glutaminase_AS1"/>
</dbReference>
<evidence type="ECO:0000256" key="2">
    <source>
        <dbReference type="ARBA" id="ARBA00010830"/>
    </source>
</evidence>
<dbReference type="PROSITE" id="PS51782">
    <property type="entry name" value="LYSM"/>
    <property type="match status" value="1"/>
</dbReference>
<evidence type="ECO:0000256" key="4">
    <source>
        <dbReference type="ARBA" id="ARBA00022801"/>
    </source>
</evidence>
<dbReference type="AlphaFoldDB" id="A0A1G8RDW9"/>
<comment type="similarity">
    <text evidence="1">Belongs to the asparaginase 1 family.</text>
</comment>
<dbReference type="PROSITE" id="PS00144">
    <property type="entry name" value="ASN_GLN_ASE_1"/>
    <property type="match status" value="1"/>
</dbReference>
<protein>
    <recommendedName>
        <fullName evidence="3">asparaginase</fullName>
        <ecNumber evidence="3">3.5.1.1</ecNumber>
    </recommendedName>
</protein>
<dbReference type="Pfam" id="PF06737">
    <property type="entry name" value="Transglycosylas"/>
    <property type="match status" value="1"/>
</dbReference>
<dbReference type="Proteomes" id="UP000199682">
    <property type="component" value="Unassembled WGS sequence"/>
</dbReference>
<dbReference type="GO" id="GO:0004067">
    <property type="term" value="F:asparaginase activity"/>
    <property type="evidence" value="ECO:0007669"/>
    <property type="project" value="UniProtKB-EC"/>
</dbReference>
<gene>
    <name evidence="8" type="ORF">SAMN04488074_101646</name>
</gene>
<dbReference type="RefSeq" id="WP_090004088.1">
    <property type="nucleotide sequence ID" value="NZ_FNET01000001.1"/>
</dbReference>
<feature type="signal peptide" evidence="6">
    <location>
        <begin position="1"/>
        <end position="21"/>
    </location>
</feature>
<dbReference type="SMART" id="SM00257">
    <property type="entry name" value="LysM"/>
    <property type="match status" value="1"/>
</dbReference>
<dbReference type="InterPro" id="IPR018392">
    <property type="entry name" value="LysM"/>
</dbReference>
<organism evidence="8 9">
    <name type="scientific">Lentzea albidocapillata subsp. violacea</name>
    <dbReference type="NCBI Taxonomy" id="128104"/>
    <lineage>
        <taxon>Bacteria</taxon>
        <taxon>Bacillati</taxon>
        <taxon>Actinomycetota</taxon>
        <taxon>Actinomycetes</taxon>
        <taxon>Pseudonocardiales</taxon>
        <taxon>Pseudonocardiaceae</taxon>
        <taxon>Lentzea</taxon>
    </lineage>
</organism>
<dbReference type="EMBL" id="FNET01000001">
    <property type="protein sequence ID" value="SDJ15254.1"/>
    <property type="molecule type" value="Genomic_DNA"/>
</dbReference>
<evidence type="ECO:0000256" key="5">
    <source>
        <dbReference type="PROSITE-ProRule" id="PRU10099"/>
    </source>
</evidence>
<dbReference type="InterPro" id="IPR036779">
    <property type="entry name" value="LysM_dom_sf"/>
</dbReference>
<keyword evidence="6" id="KW-0732">Signal</keyword>
<dbReference type="SUPFAM" id="SSF53955">
    <property type="entry name" value="Lysozyme-like"/>
    <property type="match status" value="1"/>
</dbReference>
<reference evidence="9" key="1">
    <citation type="submission" date="2016-10" db="EMBL/GenBank/DDBJ databases">
        <authorList>
            <person name="Varghese N."/>
            <person name="Submissions S."/>
        </authorList>
    </citation>
    <scope>NUCLEOTIDE SEQUENCE [LARGE SCALE GENOMIC DNA]</scope>
    <source>
        <strain evidence="9">DSM 44796</strain>
    </source>
</reference>
<dbReference type="Pfam" id="PF01476">
    <property type="entry name" value="LysM"/>
    <property type="match status" value="1"/>
</dbReference>
<feature type="domain" description="LysM" evidence="7">
    <location>
        <begin position="149"/>
        <end position="197"/>
    </location>
</feature>
<dbReference type="InterPro" id="IPR010618">
    <property type="entry name" value="RPF"/>
</dbReference>
<accession>A0A1G8RDW9</accession>
<feature type="active site" evidence="5">
    <location>
        <position position="28"/>
    </location>
</feature>
<feature type="chain" id="PRO_5038502105" description="asparaginase" evidence="6">
    <location>
        <begin position="22"/>
        <end position="198"/>
    </location>
</feature>
<dbReference type="EC" id="3.5.1.1" evidence="3"/>